<feature type="transmembrane region" description="Helical" evidence="2">
    <location>
        <begin position="12"/>
        <end position="32"/>
    </location>
</feature>
<feature type="region of interest" description="Disordered" evidence="1">
    <location>
        <begin position="807"/>
        <end position="839"/>
    </location>
</feature>
<keyword evidence="2" id="KW-0472">Membrane</keyword>
<organism evidence="3 4">
    <name type="scientific">Symbiodinium microadriaticum</name>
    <name type="common">Dinoflagellate</name>
    <name type="synonym">Zooxanthella microadriatica</name>
    <dbReference type="NCBI Taxonomy" id="2951"/>
    <lineage>
        <taxon>Eukaryota</taxon>
        <taxon>Sar</taxon>
        <taxon>Alveolata</taxon>
        <taxon>Dinophyceae</taxon>
        <taxon>Suessiales</taxon>
        <taxon>Symbiodiniaceae</taxon>
        <taxon>Symbiodinium</taxon>
    </lineage>
</organism>
<feature type="transmembrane region" description="Helical" evidence="2">
    <location>
        <begin position="215"/>
        <end position="236"/>
    </location>
</feature>
<reference evidence="3 4" key="1">
    <citation type="submission" date="2016-02" db="EMBL/GenBank/DDBJ databases">
        <title>Genome analysis of coral dinoflagellate symbionts highlights evolutionary adaptations to a symbiotic lifestyle.</title>
        <authorList>
            <person name="Aranda M."/>
            <person name="Li Y."/>
            <person name="Liew Y.J."/>
            <person name="Baumgarten S."/>
            <person name="Simakov O."/>
            <person name="Wilson M."/>
            <person name="Piel J."/>
            <person name="Ashoor H."/>
            <person name="Bougouffa S."/>
            <person name="Bajic V.B."/>
            <person name="Ryu T."/>
            <person name="Ravasi T."/>
            <person name="Bayer T."/>
            <person name="Micklem G."/>
            <person name="Kim H."/>
            <person name="Bhak J."/>
            <person name="Lajeunesse T.C."/>
            <person name="Voolstra C.R."/>
        </authorList>
    </citation>
    <scope>NUCLEOTIDE SEQUENCE [LARGE SCALE GENOMIC DNA]</scope>
    <source>
        <strain evidence="3 4">CCMP2467</strain>
    </source>
</reference>
<evidence type="ECO:0000313" key="3">
    <source>
        <dbReference type="EMBL" id="OLP87285.1"/>
    </source>
</evidence>
<keyword evidence="4" id="KW-1185">Reference proteome</keyword>
<gene>
    <name evidence="3" type="ORF">AK812_SmicGene31497</name>
</gene>
<feature type="transmembrane region" description="Helical" evidence="2">
    <location>
        <begin position="481"/>
        <end position="503"/>
    </location>
</feature>
<evidence type="ECO:0000256" key="2">
    <source>
        <dbReference type="SAM" id="Phobius"/>
    </source>
</evidence>
<evidence type="ECO:0000256" key="1">
    <source>
        <dbReference type="SAM" id="MobiDB-lite"/>
    </source>
</evidence>
<evidence type="ECO:0000313" key="4">
    <source>
        <dbReference type="Proteomes" id="UP000186817"/>
    </source>
</evidence>
<accession>A0A1Q9CWM5</accession>
<dbReference type="Proteomes" id="UP000186817">
    <property type="component" value="Unassembled WGS sequence"/>
</dbReference>
<dbReference type="EMBL" id="LSRX01000868">
    <property type="protein sequence ID" value="OLP87285.1"/>
    <property type="molecule type" value="Genomic_DNA"/>
</dbReference>
<feature type="compositionally biased region" description="Acidic residues" evidence="1">
    <location>
        <begin position="818"/>
        <end position="837"/>
    </location>
</feature>
<name>A0A1Q9CWM5_SYMMI</name>
<proteinExistence type="predicted"/>
<keyword evidence="2" id="KW-0812">Transmembrane</keyword>
<feature type="region of interest" description="Disordered" evidence="1">
    <location>
        <begin position="883"/>
        <end position="915"/>
    </location>
</feature>
<comment type="caution">
    <text evidence="3">The sequence shown here is derived from an EMBL/GenBank/DDBJ whole genome shotgun (WGS) entry which is preliminary data.</text>
</comment>
<sequence>MRSCYDIKYAAPVGVLLVGVVMTSIIGVLELFRQEGDSLGASFAAVDLDTPRSSTPGQFFFLLWWLRSIREDVKSWQKLQMRNAIWRFLSCVSILGTGLFNDDQGPFLEANKFYLQDLSETWFLNPVARPEGFTLLVGVDFPGRNKAIHDIAIDLTYKDVVSQVFDQMREALGCFEVRMWSASLEEVRAGKAYSFSPSFELQLRESMRDVHDHRVLGPGAVCDLVVFCGFTALWWLDFMKRYSSRPWESWRVYWVIVRFHNIPVWVAERGGIQFVDRMLHVTIRDQRELARRWANGCCDTMFDGPGLGITEWLQTRLPLFDVSHPDEWYETESDDDHRYEPWEIYSDTTRWSSSDGYSLERSDCDEDEWESAWDADSVTPSMIEPHGRFYRVRIDEDSDDESYDDLDRKLFELRGSELYDDSDNPMFTNGAERIAGYVPCALGLDRVGKSARFVTSNQVKENLATENTTSIVQAWTLKRTLMGVIAFYLCFMLVGSAVLYYTLPAGMINCCLVRPIIEVETLTGLRDKSVGLYGAWFANSTNQVEDYVCAIDTGLETYMCNDAHKLARSFHFLGMNKSRQEYAARFVMGNGEECKCEPIKATLEAVSDTKEKVRGLVDEFGLISTIGMAFSSLLGMLKSLFASWSGARHIRNYGIALFSALFEFLSWTGQWGLKSCAAVWRWIRHTEAKTAGAVAMAVVATSCAARLTFYGSNFSISGLGFCSEDDTLYYPRGQKVNIRYLPCASNFRGEATKVPDRVISFWTKVDNCAVPIGFGYAVAGRAELSVNTVQHTRFPVILRARMIAGKKGGGNEWSSSNMDDDDQDDDFDDGDDYDDYEASIPDHMYEGADAKDEMMLEEWDTEDELAQEFLTEYNMSDAEWNRRREEQQGAHEQNTFTPGDRRKYGPKSSGEDEARSTALTILEIVRNSPVRISLETAVPEEVRVSTPKVTPAVQGVNFGDDQNRQATEHEVAQREVRKPELPPVKVLGICGCGTATSNQYGCPKCEGKFRPIRAQRFSTKAWERSEGLMAKAVAAVPCSPFEEMIYAEEYCVPTKAVPFEKDASGEDFLYVVGKTTKPPSYGKKANQDESAAVEESLKDIGVDIKLVWPDTDEKAVEHSLRANCLKRTEDRFTATTEELSAMNLIGKAEITPPDLETPAKIRSEVEKAMGSLRPGKSAGYDGYIRGRSTKGEFERAYHDELVTATTNRLRRLAFLGSNAGFMHPIHKYRAGLKTLVNPQIKREWHRYDKFFEADAEGNIKLDADGKPVPRKNPRWRDLWLCELEKRWGTLQAFVLLLNAVTPMILPPGMS</sequence>
<dbReference type="OrthoDB" id="10313995at2759"/>
<feature type="compositionally biased region" description="Basic and acidic residues" evidence="1">
    <location>
        <begin position="899"/>
        <end position="915"/>
    </location>
</feature>
<keyword evidence="2" id="KW-1133">Transmembrane helix</keyword>
<protein>
    <submittedName>
        <fullName evidence="3">Uncharacterized protein</fullName>
    </submittedName>
</protein>